<dbReference type="CDD" id="cd06579">
    <property type="entry name" value="TM_PBP1_transp_AraH_like"/>
    <property type="match status" value="1"/>
</dbReference>
<evidence type="ECO:0000256" key="2">
    <source>
        <dbReference type="ARBA" id="ARBA00022448"/>
    </source>
</evidence>
<evidence type="ECO:0000313" key="11">
    <source>
        <dbReference type="Proteomes" id="UP001276564"/>
    </source>
</evidence>
<dbReference type="EMBL" id="JAVIIP010000017">
    <property type="protein sequence ID" value="MDX8541040.1"/>
    <property type="molecule type" value="Genomic_DNA"/>
</dbReference>
<evidence type="ECO:0000256" key="1">
    <source>
        <dbReference type="ARBA" id="ARBA00004651"/>
    </source>
</evidence>
<feature type="region of interest" description="Disordered" evidence="8">
    <location>
        <begin position="1"/>
        <end position="21"/>
    </location>
</feature>
<dbReference type="RefSeq" id="WP_245478264.1">
    <property type="nucleotide sequence ID" value="NZ_JAVIIP010000017.1"/>
</dbReference>
<dbReference type="Proteomes" id="UP001276564">
    <property type="component" value="Unassembled WGS sequence"/>
</dbReference>
<evidence type="ECO:0000256" key="4">
    <source>
        <dbReference type="ARBA" id="ARBA00022519"/>
    </source>
</evidence>
<feature type="compositionally biased region" description="Low complexity" evidence="8">
    <location>
        <begin position="7"/>
        <end position="21"/>
    </location>
</feature>
<dbReference type="InterPro" id="IPR001851">
    <property type="entry name" value="ABC_transp_permease"/>
</dbReference>
<comment type="caution">
    <text evidence="10">The sequence shown here is derived from an EMBL/GenBank/DDBJ whole genome shotgun (WGS) entry which is preliminary data.</text>
</comment>
<keyword evidence="2" id="KW-0813">Transport</keyword>
<feature type="transmembrane region" description="Helical" evidence="9">
    <location>
        <begin position="115"/>
        <end position="138"/>
    </location>
</feature>
<name>A0ABU5AUQ8_9HYPH</name>
<gene>
    <name evidence="10" type="ORF">RFM23_25820</name>
</gene>
<proteinExistence type="predicted"/>
<evidence type="ECO:0000256" key="3">
    <source>
        <dbReference type="ARBA" id="ARBA00022475"/>
    </source>
</evidence>
<dbReference type="Pfam" id="PF02653">
    <property type="entry name" value="BPD_transp_2"/>
    <property type="match status" value="1"/>
</dbReference>
<comment type="subcellular location">
    <subcellularLocation>
        <location evidence="1">Cell membrane</location>
        <topology evidence="1">Multi-pass membrane protein</topology>
    </subcellularLocation>
</comment>
<dbReference type="PANTHER" id="PTHR32196">
    <property type="entry name" value="ABC TRANSPORTER PERMEASE PROTEIN YPHD-RELATED-RELATED"/>
    <property type="match status" value="1"/>
</dbReference>
<feature type="transmembrane region" description="Helical" evidence="9">
    <location>
        <begin position="250"/>
        <end position="268"/>
    </location>
</feature>
<protein>
    <submittedName>
        <fullName evidence="10">ABC transporter permease</fullName>
    </submittedName>
</protein>
<feature type="transmembrane region" description="Helical" evidence="9">
    <location>
        <begin position="201"/>
        <end position="219"/>
    </location>
</feature>
<evidence type="ECO:0000256" key="5">
    <source>
        <dbReference type="ARBA" id="ARBA00022692"/>
    </source>
</evidence>
<evidence type="ECO:0000313" key="10">
    <source>
        <dbReference type="EMBL" id="MDX8541040.1"/>
    </source>
</evidence>
<evidence type="ECO:0000256" key="9">
    <source>
        <dbReference type="SAM" id="Phobius"/>
    </source>
</evidence>
<keyword evidence="7 9" id="KW-0472">Membrane</keyword>
<feature type="transmembrane region" description="Helical" evidence="9">
    <location>
        <begin position="305"/>
        <end position="323"/>
    </location>
</feature>
<keyword evidence="11" id="KW-1185">Reference proteome</keyword>
<keyword evidence="3" id="KW-1003">Cell membrane</keyword>
<dbReference type="PANTHER" id="PTHR32196:SF21">
    <property type="entry name" value="ABC TRANSPORTER PERMEASE PROTEIN YPHD-RELATED"/>
    <property type="match status" value="1"/>
</dbReference>
<reference evidence="10 11" key="1">
    <citation type="submission" date="2023-08" db="EMBL/GenBank/DDBJ databases">
        <title>Implementing the SeqCode for naming new Mesorhizobium species isolated from Vachellia karroo root nodules.</title>
        <authorList>
            <person name="Van Lill M."/>
        </authorList>
    </citation>
    <scope>NUCLEOTIDE SEQUENCE [LARGE SCALE GENOMIC DNA]</scope>
    <source>
        <strain evidence="10 11">VK4B</strain>
    </source>
</reference>
<accession>A0ABU5AUQ8</accession>
<organism evidence="10 11">
    <name type="scientific">Mesorhizobium abyssinicae</name>
    <dbReference type="NCBI Taxonomy" id="1209958"/>
    <lineage>
        <taxon>Bacteria</taxon>
        <taxon>Pseudomonadati</taxon>
        <taxon>Pseudomonadota</taxon>
        <taxon>Alphaproteobacteria</taxon>
        <taxon>Hyphomicrobiales</taxon>
        <taxon>Phyllobacteriaceae</taxon>
        <taxon>Mesorhizobium</taxon>
    </lineage>
</organism>
<keyword evidence="6 9" id="KW-1133">Transmembrane helix</keyword>
<evidence type="ECO:0000256" key="6">
    <source>
        <dbReference type="ARBA" id="ARBA00022989"/>
    </source>
</evidence>
<feature type="transmembrane region" description="Helical" evidence="9">
    <location>
        <begin position="75"/>
        <end position="95"/>
    </location>
</feature>
<keyword evidence="4" id="KW-0997">Cell inner membrane</keyword>
<evidence type="ECO:0000256" key="8">
    <source>
        <dbReference type="SAM" id="MobiDB-lite"/>
    </source>
</evidence>
<keyword evidence="5 9" id="KW-0812">Transmembrane</keyword>
<feature type="transmembrane region" description="Helical" evidence="9">
    <location>
        <begin position="280"/>
        <end position="298"/>
    </location>
</feature>
<sequence length="357" mass="36340">MSDQKISVAASPAASSPSVPAAPAARRVDPLAIIVRFQSLIGLVLVAIGGVIFSPRRHGEILFLNPDNIANIVRAVSETGIIAIGMTFVIITAGIDLSVGAVLGLSAVVTATMMISGGFGLIPTILAVLAMGIAFGIVQGTISTRFRLEPFIVTLAGLQAARGLALIVSGNQYINISYGEGPGLAPPVFAVLGERLFDNTVPVATIVFIAFAAIATVVLNTTRFGRYVFAVGGNERAARISGVPVSMVKISVYAITGFASALAGIVHAGQFNFGSANDGMGYELTAIAAVVIGGTSLFGGAGSMVGTVAGTIMLGALANILQLNNITPATQLLATAAIIVLAAVLQSLVRRREGLGR</sequence>
<evidence type="ECO:0000256" key="7">
    <source>
        <dbReference type="ARBA" id="ARBA00023136"/>
    </source>
</evidence>
<feature type="transmembrane region" description="Helical" evidence="9">
    <location>
        <begin position="31"/>
        <end position="54"/>
    </location>
</feature>
<feature type="transmembrane region" description="Helical" evidence="9">
    <location>
        <begin position="329"/>
        <end position="349"/>
    </location>
</feature>